<dbReference type="EMBL" id="CCAZ020000004">
    <property type="protein sequence ID" value="CEG10607.1"/>
    <property type="molecule type" value="Genomic_DNA"/>
</dbReference>
<keyword evidence="2" id="KW-1185">Reference proteome</keyword>
<sequence>MRQWFFDLKSASRFTVSLPPEAIQWAHALQRHPHYQRWQFHPSQAEMPAFDWKAAAKKQFAEENLDLFDLVKDRLIPFEEATWKQAGELARKNHGREVFDATKLQPYYEAALSLCAFVAANSKIDFGKRQPEYYRWKGAPPALLALCALVLFVCNWEMNAAITAFAKLLAAPSPNDLSLGNVIGLNPFHDYGAWRLVIASAEVAARSPHGLDYGARLAAIEAELREQHRRWKTQQPSG</sequence>
<reference evidence="1 2" key="1">
    <citation type="journal article" date="2014" name="Genome Announc.">
        <title>Genome Sequence of Afipia felis Strain 76713, Isolated in Hospital Water Using an Amoeba Co-Culture Procedure.</title>
        <authorList>
            <person name="Benamar S."/>
            <person name="La Scola B."/>
            <person name="Croce O."/>
        </authorList>
    </citation>
    <scope>NUCLEOTIDE SEQUENCE [LARGE SCALE GENOMIC DNA]</scope>
    <source>
        <strain evidence="1 2">76713</strain>
    </source>
</reference>
<dbReference type="AlphaFoldDB" id="A0A090MVM7"/>
<accession>A0A090MVM7</accession>
<proteinExistence type="predicted"/>
<gene>
    <name evidence="1" type="ORF">BN961_04047</name>
</gene>
<dbReference type="Proteomes" id="UP000035762">
    <property type="component" value="Unassembled WGS sequence"/>
</dbReference>
<evidence type="ECO:0000313" key="1">
    <source>
        <dbReference type="EMBL" id="CEG10607.1"/>
    </source>
</evidence>
<dbReference type="STRING" id="1035.BN961_04047"/>
<comment type="caution">
    <text evidence="1">The sequence shown here is derived from an EMBL/GenBank/DDBJ whole genome shotgun (WGS) entry which is preliminary data.</text>
</comment>
<organism evidence="1 2">
    <name type="scientific">Afipia felis</name>
    <name type="common">Cat scratch disease bacillus</name>
    <dbReference type="NCBI Taxonomy" id="1035"/>
    <lineage>
        <taxon>Bacteria</taxon>
        <taxon>Pseudomonadati</taxon>
        <taxon>Pseudomonadota</taxon>
        <taxon>Alphaproteobacteria</taxon>
        <taxon>Hyphomicrobiales</taxon>
        <taxon>Nitrobacteraceae</taxon>
        <taxon>Afipia</taxon>
    </lineage>
</organism>
<protein>
    <submittedName>
        <fullName evidence="1">Uncharacterized protein</fullName>
    </submittedName>
</protein>
<evidence type="ECO:0000313" key="2">
    <source>
        <dbReference type="Proteomes" id="UP000035762"/>
    </source>
</evidence>
<name>A0A090MVM7_AFIFE</name>